<organism evidence="4">
    <name type="scientific">Solumvirus sp</name>
    <dbReference type="NCBI Taxonomy" id="2487773"/>
    <lineage>
        <taxon>Viruses</taxon>
        <taxon>Pithoviruses</taxon>
    </lineage>
</organism>
<name>A0A3G5AGP6_9VIRU</name>
<dbReference type="EMBL" id="MK072503">
    <property type="protein sequence ID" value="AYV86385.1"/>
    <property type="molecule type" value="Genomic_DNA"/>
</dbReference>
<reference evidence="4" key="1">
    <citation type="submission" date="2018-10" db="EMBL/GenBank/DDBJ databases">
        <title>Hidden diversity of soil giant viruses.</title>
        <authorList>
            <person name="Schulz F."/>
            <person name="Alteio L."/>
            <person name="Goudeau D."/>
            <person name="Ryan E.M."/>
            <person name="Malmstrom R.R."/>
            <person name="Blanchard J."/>
            <person name="Woyke T."/>
        </authorList>
    </citation>
    <scope>NUCLEOTIDE SEQUENCE</scope>
    <source>
        <strain evidence="4">SMV1</strain>
    </source>
</reference>
<feature type="compositionally biased region" description="Low complexity" evidence="2">
    <location>
        <begin position="94"/>
        <end position="106"/>
    </location>
</feature>
<protein>
    <recommendedName>
        <fullName evidence="3">RING-type domain-containing protein</fullName>
    </recommendedName>
</protein>
<dbReference type="PROSITE" id="PS50089">
    <property type="entry name" value="ZF_RING_2"/>
    <property type="match status" value="1"/>
</dbReference>
<evidence type="ECO:0000259" key="3">
    <source>
        <dbReference type="PROSITE" id="PS50089"/>
    </source>
</evidence>
<evidence type="ECO:0000256" key="2">
    <source>
        <dbReference type="SAM" id="MobiDB-lite"/>
    </source>
</evidence>
<evidence type="ECO:0000256" key="1">
    <source>
        <dbReference type="PROSITE-ProRule" id="PRU00175"/>
    </source>
</evidence>
<dbReference type="GO" id="GO:0008270">
    <property type="term" value="F:zinc ion binding"/>
    <property type="evidence" value="ECO:0007669"/>
    <property type="project" value="UniProtKB-KW"/>
</dbReference>
<accession>A0A3G5AGP6</accession>
<evidence type="ECO:0000313" key="4">
    <source>
        <dbReference type="EMBL" id="AYV86385.1"/>
    </source>
</evidence>
<dbReference type="SMART" id="SM00184">
    <property type="entry name" value="RING"/>
    <property type="match status" value="1"/>
</dbReference>
<sequence>MNIASFAGGRSIIMNGGSSYANGVKIKMEDNTVNVTWKDGKKSSYPTQTQYAEYDHKTGNLFIDKKLVSDLDTSSSAVVTNSAAAELETDSTDPIDPTNPTNPTDSKSLHALLDKVDLHSRSDIVCEHIGLFMETDLHSLVDKCQLHSRSDVVKSAAEHFGNTASNSNVWISSLESCELHSRSDVVHALIRSIPILMNSLSAKQWTTILELVELYSRADTFCDIIKQLPNCSINESHIDSCELHSRGEVVKVFYKQQLEKAKSVKKEGKKQDQKEVSQKQPFSDLDLALALSLSENQPVINKDKVVIKIVKSAASQTLEVIIKNPSKITESPKSSGEDDQCVICLDGRKRHVMCLPCAHTPACLTCVKTLKEHKCPMCQKAVTEWIVSN</sequence>
<feature type="domain" description="RING-type" evidence="3">
    <location>
        <begin position="341"/>
        <end position="379"/>
    </location>
</feature>
<keyword evidence="1" id="KW-0479">Metal-binding</keyword>
<dbReference type="SUPFAM" id="SSF57850">
    <property type="entry name" value="RING/U-box"/>
    <property type="match status" value="1"/>
</dbReference>
<keyword evidence="1" id="KW-0862">Zinc</keyword>
<feature type="region of interest" description="Disordered" evidence="2">
    <location>
        <begin position="83"/>
        <end position="107"/>
    </location>
</feature>
<keyword evidence="1" id="KW-0863">Zinc-finger</keyword>
<dbReference type="InterPro" id="IPR013083">
    <property type="entry name" value="Znf_RING/FYVE/PHD"/>
</dbReference>
<proteinExistence type="predicted"/>
<dbReference type="Gene3D" id="3.30.40.10">
    <property type="entry name" value="Zinc/RING finger domain, C3HC4 (zinc finger)"/>
    <property type="match status" value="1"/>
</dbReference>
<dbReference type="Pfam" id="PF13920">
    <property type="entry name" value="zf-C3HC4_3"/>
    <property type="match status" value="1"/>
</dbReference>
<gene>
    <name evidence="4" type="ORF">Solumvirus6_20</name>
</gene>
<dbReference type="InterPro" id="IPR001841">
    <property type="entry name" value="Znf_RING"/>
</dbReference>